<dbReference type="Proteomes" id="UP000769617">
    <property type="component" value="Unassembled WGS sequence"/>
</dbReference>
<dbReference type="EMBL" id="JAHYCA010000006">
    <property type="protein sequence ID" value="MBW6392830.1"/>
    <property type="molecule type" value="Genomic_DNA"/>
</dbReference>
<gene>
    <name evidence="3" type="ORF">KPL81_16870</name>
</gene>
<reference evidence="3 4" key="1">
    <citation type="submission" date="2021-07" db="EMBL/GenBank/DDBJ databases">
        <authorList>
            <person name="So Y."/>
        </authorList>
    </citation>
    <scope>NUCLEOTIDE SEQUENCE [LARGE SCALE GENOMIC DNA]</scope>
    <source>
        <strain evidence="3 4">Y3S6</strain>
    </source>
</reference>
<evidence type="ECO:0000313" key="4">
    <source>
        <dbReference type="Proteomes" id="UP000769617"/>
    </source>
</evidence>
<organism evidence="3 4">
    <name type="scientific">Billgrantia antri</name>
    <dbReference type="NCBI Taxonomy" id="2846777"/>
    <lineage>
        <taxon>Bacteria</taxon>
        <taxon>Pseudomonadati</taxon>
        <taxon>Pseudomonadota</taxon>
        <taxon>Gammaproteobacteria</taxon>
        <taxon>Oceanospirillales</taxon>
        <taxon>Halomonadaceae</taxon>
        <taxon>Billgrantia</taxon>
    </lineage>
</organism>
<feature type="signal peptide" evidence="2">
    <location>
        <begin position="1"/>
        <end position="25"/>
    </location>
</feature>
<protein>
    <submittedName>
        <fullName evidence="3">YbaY family lipoprotein</fullName>
    </submittedName>
</protein>
<sequence>MPYHRNDLPRWVRLGAAVLTLMALAGCAGSPDFVELDTRIEPPVGLVPTQDAELRVQLKDASGPLAETRSTPSGNGPWPVTLRFDRRALEQARSPRLTAELRQQGSLTHVTAEPVPISAADTGPLSLPLDPRP</sequence>
<comment type="caution">
    <text evidence="3">The sequence shown here is derived from an EMBL/GenBank/DDBJ whole genome shotgun (WGS) entry which is preliminary data.</text>
</comment>
<evidence type="ECO:0000256" key="2">
    <source>
        <dbReference type="SAM" id="SignalP"/>
    </source>
</evidence>
<proteinExistence type="predicted"/>
<accession>A0ABS6ZRZ2</accession>
<dbReference type="PROSITE" id="PS51257">
    <property type="entry name" value="PROKAR_LIPOPROTEIN"/>
    <property type="match status" value="1"/>
</dbReference>
<dbReference type="InterPro" id="IPR039366">
    <property type="entry name" value="Pilotin"/>
</dbReference>
<feature type="chain" id="PRO_5046111671" evidence="2">
    <location>
        <begin position="26"/>
        <end position="133"/>
    </location>
</feature>
<keyword evidence="2" id="KW-0732">Signal</keyword>
<keyword evidence="4" id="KW-1185">Reference proteome</keyword>
<keyword evidence="3" id="KW-0449">Lipoprotein</keyword>
<feature type="region of interest" description="Disordered" evidence="1">
    <location>
        <begin position="97"/>
        <end position="133"/>
    </location>
</feature>
<evidence type="ECO:0000313" key="3">
    <source>
        <dbReference type="EMBL" id="MBW6392830.1"/>
    </source>
</evidence>
<dbReference type="Pfam" id="PF09619">
    <property type="entry name" value="YscW"/>
    <property type="match status" value="1"/>
</dbReference>
<evidence type="ECO:0000256" key="1">
    <source>
        <dbReference type="SAM" id="MobiDB-lite"/>
    </source>
</evidence>
<dbReference type="RefSeq" id="WP_219793167.1">
    <property type="nucleotide sequence ID" value="NZ_JAHYCA010000006.1"/>
</dbReference>
<name>A0ABS6ZRZ2_9GAMM</name>